<keyword evidence="2" id="KW-0255">Endonuclease</keyword>
<dbReference type="InterPro" id="IPR011335">
    <property type="entry name" value="Restrct_endonuc-II-like"/>
</dbReference>
<dbReference type="RefSeq" id="WP_141807724.1">
    <property type="nucleotide sequence ID" value="NZ_VFPG01000001.1"/>
</dbReference>
<name>A0A543F5V1_9NOCA</name>
<dbReference type="OrthoDB" id="9799703at2"/>
<organism evidence="2 3">
    <name type="scientific">Nocardia bhagyanarayanae</name>
    <dbReference type="NCBI Taxonomy" id="1215925"/>
    <lineage>
        <taxon>Bacteria</taxon>
        <taxon>Bacillati</taxon>
        <taxon>Actinomycetota</taxon>
        <taxon>Actinomycetes</taxon>
        <taxon>Mycobacteriales</taxon>
        <taxon>Nocardiaceae</taxon>
        <taxon>Nocardia</taxon>
    </lineage>
</organism>
<keyword evidence="2" id="KW-0378">Hydrolase</keyword>
<dbReference type="Gene3D" id="3.90.1570.10">
    <property type="entry name" value="tt1808, chain A"/>
    <property type="match status" value="1"/>
</dbReference>
<sequence>MSILPAWATDPGALLITEAGYDALPEDVQRQIEVVDGHVIFCPSGSFQHNNVARRLANALEQARPAEPCTGVVTDFEMHYVKGRPGSPGFSFRRPDVVLHRCVEEDRKLTTADALLVVEVVSPGSEYTDTVDERAEYAHEGIPIYLVVHLDAERRVKIVQEYRLDWASRTYRLAETHQDALRLTGPFPMEVAFKELDGS</sequence>
<keyword evidence="3" id="KW-1185">Reference proteome</keyword>
<accession>A0A543F5V1</accession>
<evidence type="ECO:0000313" key="2">
    <source>
        <dbReference type="EMBL" id="TQM29208.1"/>
    </source>
</evidence>
<dbReference type="SUPFAM" id="SSF52980">
    <property type="entry name" value="Restriction endonuclease-like"/>
    <property type="match status" value="1"/>
</dbReference>
<protein>
    <submittedName>
        <fullName evidence="2">Uma2 family endonuclease</fullName>
    </submittedName>
</protein>
<keyword evidence="2" id="KW-0540">Nuclease</keyword>
<dbReference type="InterPro" id="IPR008538">
    <property type="entry name" value="Uma2"/>
</dbReference>
<gene>
    <name evidence="2" type="ORF">FB390_0799</name>
</gene>
<dbReference type="EMBL" id="VFPG01000001">
    <property type="protein sequence ID" value="TQM29208.1"/>
    <property type="molecule type" value="Genomic_DNA"/>
</dbReference>
<dbReference type="CDD" id="cd06260">
    <property type="entry name" value="DUF820-like"/>
    <property type="match status" value="1"/>
</dbReference>
<evidence type="ECO:0000313" key="3">
    <source>
        <dbReference type="Proteomes" id="UP000316331"/>
    </source>
</evidence>
<reference evidence="2 3" key="1">
    <citation type="submission" date="2019-06" db="EMBL/GenBank/DDBJ databases">
        <title>Sequencing the genomes of 1000 actinobacteria strains.</title>
        <authorList>
            <person name="Klenk H.-P."/>
        </authorList>
    </citation>
    <scope>NUCLEOTIDE SEQUENCE [LARGE SCALE GENOMIC DNA]</scope>
    <source>
        <strain evidence="2 3">DSM 103495</strain>
    </source>
</reference>
<dbReference type="InterPro" id="IPR012296">
    <property type="entry name" value="Nuclease_put_TT1808"/>
</dbReference>
<dbReference type="AlphaFoldDB" id="A0A543F5V1"/>
<evidence type="ECO:0000259" key="1">
    <source>
        <dbReference type="Pfam" id="PF05685"/>
    </source>
</evidence>
<dbReference type="PANTHER" id="PTHR34107">
    <property type="entry name" value="SLL0198 PROTEIN-RELATED"/>
    <property type="match status" value="1"/>
</dbReference>
<proteinExistence type="predicted"/>
<comment type="caution">
    <text evidence="2">The sequence shown here is derived from an EMBL/GenBank/DDBJ whole genome shotgun (WGS) entry which is preliminary data.</text>
</comment>
<dbReference type="Proteomes" id="UP000316331">
    <property type="component" value="Unassembled WGS sequence"/>
</dbReference>
<dbReference type="GO" id="GO:0004519">
    <property type="term" value="F:endonuclease activity"/>
    <property type="evidence" value="ECO:0007669"/>
    <property type="project" value="UniProtKB-KW"/>
</dbReference>
<dbReference type="Pfam" id="PF05685">
    <property type="entry name" value="Uma2"/>
    <property type="match status" value="1"/>
</dbReference>
<dbReference type="PANTHER" id="PTHR34107:SF2">
    <property type="entry name" value="SLL0888 PROTEIN"/>
    <property type="match status" value="1"/>
</dbReference>
<feature type="domain" description="Putative restriction endonuclease" evidence="1">
    <location>
        <begin position="21"/>
        <end position="188"/>
    </location>
</feature>